<dbReference type="RefSeq" id="WP_117312397.1">
    <property type="nucleotide sequence ID" value="NZ_JBHRUJ010000016.1"/>
</dbReference>
<evidence type="ECO:0000313" key="2">
    <source>
        <dbReference type="Proteomes" id="UP001595625"/>
    </source>
</evidence>
<name>A0ABV7KPF5_PLAOK</name>
<organism evidence="1 2">
    <name type="scientific">Planomicrobium okeanokoites</name>
    <name type="common">Planococcus okeanokoites</name>
    <name type="synonym">Flavobacterium okeanokoites</name>
    <dbReference type="NCBI Taxonomy" id="244"/>
    <lineage>
        <taxon>Bacteria</taxon>
        <taxon>Bacillati</taxon>
        <taxon>Bacillota</taxon>
        <taxon>Bacilli</taxon>
        <taxon>Bacillales</taxon>
        <taxon>Caryophanaceae</taxon>
        <taxon>Planomicrobium</taxon>
    </lineage>
</organism>
<dbReference type="Proteomes" id="UP001595625">
    <property type="component" value="Unassembled WGS sequence"/>
</dbReference>
<evidence type="ECO:0000313" key="1">
    <source>
        <dbReference type="EMBL" id="MFC3211363.1"/>
    </source>
</evidence>
<keyword evidence="2" id="KW-1185">Reference proteome</keyword>
<dbReference type="EMBL" id="JBHRUJ010000016">
    <property type="protein sequence ID" value="MFC3211363.1"/>
    <property type="molecule type" value="Genomic_DNA"/>
</dbReference>
<protein>
    <submittedName>
        <fullName evidence="1">Uncharacterized protein</fullName>
    </submittedName>
</protein>
<proteinExistence type="predicted"/>
<sequence length="78" mass="8769">MSIEYIIKTLETMRYFGTASISETFSNGATENFTVHYQAENVHFVISSSLTDNVITFESAESAAEWIHEKTSQTIAQI</sequence>
<comment type="caution">
    <text evidence="1">The sequence shown here is derived from an EMBL/GenBank/DDBJ whole genome shotgun (WGS) entry which is preliminary data.</text>
</comment>
<gene>
    <name evidence="1" type="ORF">ACFOEJ_09795</name>
</gene>
<reference evidence="2" key="1">
    <citation type="journal article" date="2019" name="Int. J. Syst. Evol. Microbiol.">
        <title>The Global Catalogue of Microorganisms (GCM) 10K type strain sequencing project: providing services to taxonomists for standard genome sequencing and annotation.</title>
        <authorList>
            <consortium name="The Broad Institute Genomics Platform"/>
            <consortium name="The Broad Institute Genome Sequencing Center for Infectious Disease"/>
            <person name="Wu L."/>
            <person name="Ma J."/>
        </authorList>
    </citation>
    <scope>NUCLEOTIDE SEQUENCE [LARGE SCALE GENOMIC DNA]</scope>
    <source>
        <strain evidence="2">CCM 320</strain>
    </source>
</reference>
<accession>A0ABV7KPF5</accession>